<sequence length="184" mass="20619">MEVSEKLDLEKRNRMALYIVFEIRKYLGQEDQKNESRPLCRVKEFEYLTFEQINESIFMISNYRPYSKFPVGAAVLTDDDTIIVGVNCENASYGATICAERNAMTTALAQGYRKFKAIAVVTELKQPGSPCGVCRQFLIEFGNYKVILGSSTSANVVTTTTAELLPHAFTPASLDDHAHETNKT</sequence>
<evidence type="ECO:0000256" key="1">
    <source>
        <dbReference type="ARBA" id="ARBA00001947"/>
    </source>
</evidence>
<dbReference type="GO" id="GO:0072527">
    <property type="term" value="P:pyrimidine-containing compound metabolic process"/>
    <property type="evidence" value="ECO:0007669"/>
    <property type="project" value="UniProtKB-ARBA"/>
</dbReference>
<feature type="active site" description="Proton donor" evidence="10">
    <location>
        <position position="100"/>
    </location>
</feature>
<dbReference type="EC" id="3.5.4.5" evidence="4 13"/>
<accession>A0A016WC47</accession>
<feature type="binding site" evidence="12">
    <location>
        <position position="134"/>
    </location>
    <ligand>
        <name>Zn(2+)</name>
        <dbReference type="ChEBI" id="CHEBI:29105"/>
        <note>catalytic</note>
    </ligand>
</feature>
<dbReference type="InterPro" id="IPR006262">
    <property type="entry name" value="Cyt_deam_tetra"/>
</dbReference>
<evidence type="ECO:0000256" key="7">
    <source>
        <dbReference type="ARBA" id="ARBA00022833"/>
    </source>
</evidence>
<comment type="function">
    <text evidence="2 13">This enzyme scavenges exogenous and endogenous cytidine and 2'-deoxycytidine for UMP synthesis.</text>
</comment>
<evidence type="ECO:0000256" key="11">
    <source>
        <dbReference type="PIRSR" id="PIRSR606262-2"/>
    </source>
</evidence>
<evidence type="ECO:0000256" key="5">
    <source>
        <dbReference type="ARBA" id="ARBA00022723"/>
    </source>
</evidence>
<dbReference type="GO" id="GO:0055086">
    <property type="term" value="P:nucleobase-containing small molecule metabolic process"/>
    <property type="evidence" value="ECO:0007669"/>
    <property type="project" value="UniProtKB-ARBA"/>
</dbReference>
<organism evidence="15 16">
    <name type="scientific">Ancylostoma ceylanicum</name>
    <dbReference type="NCBI Taxonomy" id="53326"/>
    <lineage>
        <taxon>Eukaryota</taxon>
        <taxon>Metazoa</taxon>
        <taxon>Ecdysozoa</taxon>
        <taxon>Nematoda</taxon>
        <taxon>Chromadorea</taxon>
        <taxon>Rhabditida</taxon>
        <taxon>Rhabditina</taxon>
        <taxon>Rhabditomorpha</taxon>
        <taxon>Strongyloidea</taxon>
        <taxon>Ancylostomatidae</taxon>
        <taxon>Ancylostomatinae</taxon>
        <taxon>Ancylostoma</taxon>
    </lineage>
</organism>
<dbReference type="AlphaFoldDB" id="A0A016WC47"/>
<feature type="binding site" evidence="12">
    <location>
        <position position="131"/>
    </location>
    <ligand>
        <name>Zn(2+)</name>
        <dbReference type="ChEBI" id="CHEBI:29105"/>
        <note>catalytic</note>
    </ligand>
</feature>
<evidence type="ECO:0000259" key="14">
    <source>
        <dbReference type="PROSITE" id="PS51747"/>
    </source>
</evidence>
<evidence type="ECO:0000256" key="6">
    <source>
        <dbReference type="ARBA" id="ARBA00022801"/>
    </source>
</evidence>
<dbReference type="OrthoDB" id="414540at2759"/>
<dbReference type="GO" id="GO:0008270">
    <property type="term" value="F:zinc ion binding"/>
    <property type="evidence" value="ECO:0007669"/>
    <property type="project" value="UniProtKB-UniRule"/>
</dbReference>
<dbReference type="GO" id="GO:0042802">
    <property type="term" value="F:identical protein binding"/>
    <property type="evidence" value="ECO:0007669"/>
    <property type="project" value="UniProtKB-ARBA"/>
</dbReference>
<comment type="catalytic activity">
    <reaction evidence="9 13">
        <text>cytidine + H2O + H(+) = uridine + NH4(+)</text>
        <dbReference type="Rhea" id="RHEA:16069"/>
        <dbReference type="ChEBI" id="CHEBI:15377"/>
        <dbReference type="ChEBI" id="CHEBI:15378"/>
        <dbReference type="ChEBI" id="CHEBI:16704"/>
        <dbReference type="ChEBI" id="CHEBI:17562"/>
        <dbReference type="ChEBI" id="CHEBI:28938"/>
        <dbReference type="EC" id="3.5.4.5"/>
    </reaction>
</comment>
<name>A0A016WC47_9BILA</name>
<keyword evidence="16" id="KW-1185">Reference proteome</keyword>
<comment type="cofactor">
    <cofactor evidence="1 12 13">
        <name>Zn(2+)</name>
        <dbReference type="ChEBI" id="CHEBI:29105"/>
    </cofactor>
</comment>
<dbReference type="Pfam" id="PF00383">
    <property type="entry name" value="dCMP_cyt_deam_1"/>
    <property type="match status" value="1"/>
</dbReference>
<evidence type="ECO:0000256" key="4">
    <source>
        <dbReference type="ARBA" id="ARBA00012783"/>
    </source>
</evidence>
<dbReference type="STRING" id="53326.A0A016WC47"/>
<dbReference type="SUPFAM" id="SSF53927">
    <property type="entry name" value="Cytidine deaminase-like"/>
    <property type="match status" value="1"/>
</dbReference>
<feature type="binding site" evidence="12">
    <location>
        <position position="98"/>
    </location>
    <ligand>
        <name>Zn(2+)</name>
        <dbReference type="ChEBI" id="CHEBI:29105"/>
        <note>catalytic</note>
    </ligand>
</feature>
<evidence type="ECO:0000256" key="9">
    <source>
        <dbReference type="ARBA" id="ARBA00049558"/>
    </source>
</evidence>
<comment type="catalytic activity">
    <reaction evidence="13">
        <text>2'-deoxycytidine + H2O + H(+) = 2'-deoxyuridine + NH4(+)</text>
        <dbReference type="Rhea" id="RHEA:13433"/>
        <dbReference type="ChEBI" id="CHEBI:15377"/>
        <dbReference type="ChEBI" id="CHEBI:15378"/>
        <dbReference type="ChEBI" id="CHEBI:15698"/>
        <dbReference type="ChEBI" id="CHEBI:16450"/>
        <dbReference type="ChEBI" id="CHEBI:28938"/>
        <dbReference type="EC" id="3.5.4.5"/>
    </reaction>
</comment>
<dbReference type="PROSITE" id="PS00903">
    <property type="entry name" value="CYT_DCMP_DEAMINASES_1"/>
    <property type="match status" value="1"/>
</dbReference>
<feature type="domain" description="CMP/dCMP-type deaminase" evidence="14">
    <location>
        <begin position="51"/>
        <end position="172"/>
    </location>
</feature>
<dbReference type="GO" id="GO:0005829">
    <property type="term" value="C:cytosol"/>
    <property type="evidence" value="ECO:0007669"/>
    <property type="project" value="TreeGrafter"/>
</dbReference>
<comment type="caution">
    <text evidence="15">The sequence shown here is derived from an EMBL/GenBank/DDBJ whole genome shotgun (WGS) entry which is preliminary data.</text>
</comment>
<evidence type="ECO:0000256" key="2">
    <source>
        <dbReference type="ARBA" id="ARBA00003949"/>
    </source>
</evidence>
<dbReference type="Gene3D" id="3.40.140.10">
    <property type="entry name" value="Cytidine Deaminase, domain 2"/>
    <property type="match status" value="1"/>
</dbReference>
<evidence type="ECO:0000256" key="10">
    <source>
        <dbReference type="PIRSR" id="PIRSR606262-1"/>
    </source>
</evidence>
<evidence type="ECO:0000256" key="13">
    <source>
        <dbReference type="RuleBase" id="RU364006"/>
    </source>
</evidence>
<dbReference type="PANTHER" id="PTHR11644:SF11">
    <property type="entry name" value="CYTIDINE DEAMINASE"/>
    <property type="match status" value="1"/>
</dbReference>
<dbReference type="Proteomes" id="UP000024635">
    <property type="component" value="Unassembled WGS sequence"/>
</dbReference>
<keyword evidence="5 12" id="KW-0479">Metal-binding</keyword>
<dbReference type="InterPro" id="IPR050202">
    <property type="entry name" value="Cyt/Deoxycyt_deaminase"/>
</dbReference>
<dbReference type="NCBIfam" id="TIGR01354">
    <property type="entry name" value="cyt_deam_tetra"/>
    <property type="match status" value="1"/>
</dbReference>
<evidence type="ECO:0000256" key="8">
    <source>
        <dbReference type="ARBA" id="ARBA00032005"/>
    </source>
</evidence>
<reference evidence="16" key="1">
    <citation type="journal article" date="2015" name="Nat. Genet.">
        <title>The genome and transcriptome of the zoonotic hookworm Ancylostoma ceylanicum identify infection-specific gene families.</title>
        <authorList>
            <person name="Schwarz E.M."/>
            <person name="Hu Y."/>
            <person name="Antoshechkin I."/>
            <person name="Miller M.M."/>
            <person name="Sternberg P.W."/>
            <person name="Aroian R.V."/>
        </authorList>
    </citation>
    <scope>NUCLEOTIDE SEQUENCE</scope>
    <source>
        <strain evidence="16">HY135</strain>
    </source>
</reference>
<keyword evidence="7 12" id="KW-0862">Zinc</keyword>
<dbReference type="CDD" id="cd01283">
    <property type="entry name" value="cytidine_deaminase"/>
    <property type="match status" value="1"/>
</dbReference>
<evidence type="ECO:0000256" key="12">
    <source>
        <dbReference type="PIRSR" id="PIRSR606262-3"/>
    </source>
</evidence>
<feature type="binding site" evidence="11">
    <location>
        <begin position="87"/>
        <end position="93"/>
    </location>
    <ligand>
        <name>substrate</name>
    </ligand>
</feature>
<comment type="similarity">
    <text evidence="3 13">Belongs to the cytidine and deoxycytidylate deaminase family.</text>
</comment>
<proteinExistence type="inferred from homology"/>
<dbReference type="FunFam" id="3.40.140.10:FF:000008">
    <property type="entry name" value="Cytidine deaminase"/>
    <property type="match status" value="1"/>
</dbReference>
<keyword evidence="6 13" id="KW-0378">Hydrolase</keyword>
<evidence type="ECO:0000313" key="16">
    <source>
        <dbReference type="Proteomes" id="UP000024635"/>
    </source>
</evidence>
<dbReference type="PROSITE" id="PS51747">
    <property type="entry name" value="CYT_DCMP_DEAMINASES_2"/>
    <property type="match status" value="1"/>
</dbReference>
<dbReference type="PANTHER" id="PTHR11644">
    <property type="entry name" value="CYTIDINE DEAMINASE"/>
    <property type="match status" value="1"/>
</dbReference>
<dbReference type="EMBL" id="JARK01000415">
    <property type="protein sequence ID" value="EYC37205.1"/>
    <property type="molecule type" value="Genomic_DNA"/>
</dbReference>
<gene>
    <name evidence="15" type="primary">Acey_s0815.g2495</name>
    <name evidence="15" type="ORF">Y032_0815g2495</name>
</gene>
<evidence type="ECO:0000256" key="3">
    <source>
        <dbReference type="ARBA" id="ARBA00006576"/>
    </source>
</evidence>
<dbReference type="InterPro" id="IPR016193">
    <property type="entry name" value="Cytidine_deaminase-like"/>
</dbReference>
<dbReference type="GO" id="GO:0004126">
    <property type="term" value="F:cytidine deaminase activity"/>
    <property type="evidence" value="ECO:0007669"/>
    <property type="project" value="UniProtKB-UniRule"/>
</dbReference>
<protein>
    <recommendedName>
        <fullName evidence="4 13">Cytidine deaminase</fullName>
        <ecNumber evidence="4 13">3.5.4.5</ecNumber>
    </recommendedName>
    <alternativeName>
        <fullName evidence="8 13">Cytidine aminohydrolase</fullName>
    </alternativeName>
</protein>
<dbReference type="NCBIfam" id="NF004064">
    <property type="entry name" value="PRK05578.1"/>
    <property type="match status" value="1"/>
</dbReference>
<evidence type="ECO:0000313" key="15">
    <source>
        <dbReference type="EMBL" id="EYC37205.1"/>
    </source>
</evidence>
<dbReference type="InterPro" id="IPR016192">
    <property type="entry name" value="APOBEC/CMP_deaminase_Zn-bd"/>
</dbReference>
<dbReference type="InterPro" id="IPR002125">
    <property type="entry name" value="CMP_dCMP_dom"/>
</dbReference>